<dbReference type="AlphaFoldDB" id="A0AAX6FPB6"/>
<keyword evidence="3" id="KW-1185">Reference proteome</keyword>
<gene>
    <name evidence="2" type="ORF">M6B38_407940</name>
</gene>
<reference evidence="2" key="2">
    <citation type="submission" date="2023-04" db="EMBL/GenBank/DDBJ databases">
        <authorList>
            <person name="Bruccoleri R.E."/>
            <person name="Oakeley E.J."/>
            <person name="Faust A.-M."/>
            <person name="Dessus-Babus S."/>
            <person name="Altorfer M."/>
            <person name="Burckhardt D."/>
            <person name="Oertli M."/>
            <person name="Naumann U."/>
            <person name="Petersen F."/>
            <person name="Wong J."/>
        </authorList>
    </citation>
    <scope>NUCLEOTIDE SEQUENCE</scope>
    <source>
        <strain evidence="2">GSM-AAB239-AS_SAM_17_03QT</strain>
        <tissue evidence="2">Leaf</tissue>
    </source>
</reference>
<organism evidence="2 3">
    <name type="scientific">Iris pallida</name>
    <name type="common">Sweet iris</name>
    <dbReference type="NCBI Taxonomy" id="29817"/>
    <lineage>
        <taxon>Eukaryota</taxon>
        <taxon>Viridiplantae</taxon>
        <taxon>Streptophyta</taxon>
        <taxon>Embryophyta</taxon>
        <taxon>Tracheophyta</taxon>
        <taxon>Spermatophyta</taxon>
        <taxon>Magnoliopsida</taxon>
        <taxon>Liliopsida</taxon>
        <taxon>Asparagales</taxon>
        <taxon>Iridaceae</taxon>
        <taxon>Iridoideae</taxon>
        <taxon>Irideae</taxon>
        <taxon>Iris</taxon>
    </lineage>
</organism>
<proteinExistence type="predicted"/>
<dbReference type="EMBL" id="JANAVB010027397">
    <property type="protein sequence ID" value="KAJ6818257.1"/>
    <property type="molecule type" value="Genomic_DNA"/>
</dbReference>
<reference evidence="2" key="1">
    <citation type="journal article" date="2023" name="GigaByte">
        <title>Genome assembly of the bearded iris, Iris pallida Lam.</title>
        <authorList>
            <person name="Bruccoleri R.E."/>
            <person name="Oakeley E.J."/>
            <person name="Faust A.M.E."/>
            <person name="Altorfer M."/>
            <person name="Dessus-Babus S."/>
            <person name="Burckhardt D."/>
            <person name="Oertli M."/>
            <person name="Naumann U."/>
            <person name="Petersen F."/>
            <person name="Wong J."/>
        </authorList>
    </citation>
    <scope>NUCLEOTIDE SEQUENCE</scope>
    <source>
        <strain evidence="2">GSM-AAB239-AS_SAM_17_03QT</strain>
    </source>
</reference>
<comment type="caution">
    <text evidence="2">The sequence shown here is derived from an EMBL/GenBank/DDBJ whole genome shotgun (WGS) entry which is preliminary data.</text>
</comment>
<evidence type="ECO:0000313" key="2">
    <source>
        <dbReference type="EMBL" id="KAJ6818257.1"/>
    </source>
</evidence>
<feature type="region of interest" description="Disordered" evidence="1">
    <location>
        <begin position="1"/>
        <end position="32"/>
    </location>
</feature>
<dbReference type="Proteomes" id="UP001140949">
    <property type="component" value="Unassembled WGS sequence"/>
</dbReference>
<evidence type="ECO:0000313" key="3">
    <source>
        <dbReference type="Proteomes" id="UP001140949"/>
    </source>
</evidence>
<sequence length="71" mass="8197">MKKHPHPHLKRGSGFMKKRGKREGTGTANPFLFQIPTHFPLPTKQRDKKILVHLHENLDSMANSHLPNRPL</sequence>
<protein>
    <submittedName>
        <fullName evidence="2">Uncharacterized protein</fullName>
    </submittedName>
</protein>
<feature type="compositionally biased region" description="Basic residues" evidence="1">
    <location>
        <begin position="1"/>
        <end position="21"/>
    </location>
</feature>
<accession>A0AAX6FPB6</accession>
<evidence type="ECO:0000256" key="1">
    <source>
        <dbReference type="SAM" id="MobiDB-lite"/>
    </source>
</evidence>
<name>A0AAX6FPB6_IRIPA</name>